<reference evidence="9" key="1">
    <citation type="submission" date="2018-05" db="EMBL/GenBank/DDBJ databases">
        <title>Draft genome of Mucuna pruriens seed.</title>
        <authorList>
            <person name="Nnadi N.E."/>
            <person name="Vos R."/>
            <person name="Hasami M.H."/>
            <person name="Devisetty U.K."/>
            <person name="Aguiy J.C."/>
        </authorList>
    </citation>
    <scope>NUCLEOTIDE SEQUENCE [LARGE SCALE GENOMIC DNA]</scope>
    <source>
        <strain evidence="9">JCA_2017</strain>
    </source>
</reference>
<dbReference type="InterPro" id="IPR044836">
    <property type="entry name" value="TOL_plant"/>
</dbReference>
<dbReference type="GO" id="GO:0043130">
    <property type="term" value="F:ubiquitin binding"/>
    <property type="evidence" value="ECO:0007669"/>
    <property type="project" value="InterPro"/>
</dbReference>
<evidence type="ECO:0000256" key="5">
    <source>
        <dbReference type="ARBA" id="ARBA00023136"/>
    </source>
</evidence>
<feature type="compositionally biased region" description="Low complexity" evidence="6">
    <location>
        <begin position="430"/>
        <end position="439"/>
    </location>
</feature>
<feature type="compositionally biased region" description="Gly residues" evidence="6">
    <location>
        <begin position="696"/>
        <end position="705"/>
    </location>
</feature>
<dbReference type="Gene3D" id="1.20.58.160">
    <property type="match status" value="1"/>
</dbReference>
<feature type="compositionally biased region" description="Low complexity" evidence="6">
    <location>
        <begin position="389"/>
        <end position="401"/>
    </location>
</feature>
<keyword evidence="3" id="KW-0813">Transport</keyword>
<dbReference type="EMBL" id="QJKJ01004273">
    <property type="protein sequence ID" value="RDX94824.1"/>
    <property type="molecule type" value="Genomic_DNA"/>
</dbReference>
<feature type="region of interest" description="Disordered" evidence="6">
    <location>
        <begin position="278"/>
        <end position="401"/>
    </location>
</feature>
<dbReference type="GO" id="GO:0043328">
    <property type="term" value="P:protein transport to vacuole involved in ubiquitin-dependent protein catabolic process via the multivesicular body sorting pathway"/>
    <property type="evidence" value="ECO:0007669"/>
    <property type="project" value="InterPro"/>
</dbReference>
<feature type="compositionally biased region" description="Polar residues" evidence="6">
    <location>
        <begin position="479"/>
        <end position="492"/>
    </location>
</feature>
<feature type="compositionally biased region" description="Polar residues" evidence="6">
    <location>
        <begin position="622"/>
        <end position="634"/>
    </location>
</feature>
<dbReference type="PROSITE" id="PS50179">
    <property type="entry name" value="VHS"/>
    <property type="match status" value="1"/>
</dbReference>
<gene>
    <name evidence="9" type="primary">TOL6</name>
    <name evidence="9" type="ORF">CR513_22750</name>
</gene>
<dbReference type="InterPro" id="IPR002014">
    <property type="entry name" value="VHS_dom"/>
</dbReference>
<feature type="compositionally biased region" description="Low complexity" evidence="6">
    <location>
        <begin position="361"/>
        <end position="374"/>
    </location>
</feature>
<sequence>MMAASSSSATVAVEKATSDLLMGPDWTMNIEICDSINSNHWQPKDVVKAVKKRLQHRSSRVQLLALTLLETMVKNCGDYVHFQIAERNVLEEMIKVVRKKADMQVRDKILNLLDSWQEAFGGAGGKHPQYYWAYEELRRTGVVFPKRSPDAAPIFTPPPTHPNPRNMQAGYGMPSNSSKTLDETMATEIESLSLSSLDSMRHVLDLLSDMLQAVNPNDRAAVKDEVIIDLVDRCRTNQKKLMQMLTTTGDEELLGRGLELNDSIQSLLARHDAIASGTPFPSQGASSSTVSTEVHSSVDQSNVKSSNPVESASTPKASSPAVVFSETRSQSDEEEEDEFAQLARRHSKARPVTSKDATTGSSENSVSKNTSSTTPHVSNPSTPVPSNALVLSNPPVPVSSSKDQDIIDLLSITLSMSPTPQTTYPPSPQPTYVSSPQTTYAPSPQTTYVPSPQLTYAPSATSQGMHQIPVPSRTEGYSYASQTNPGNSTYNSYVVPWAQPQQQTYQSQSQPPTSHPSQQIHTHYESEQAQHQQQTQQVRSQPQQSQPQPHLQPHPQPHLQPHPLPQLQYQPQHVHAQQPQPQPQPQPQFQNQHLQYPARYPPPPWAATPGYLNYQNHLPGTNMISTPQGNTTASAAGVRPMQHGNSGVRNPASATGQKPFVPSYRLFEDLNVFGNTDGRVKVTGSGSSSSSLSGTMGPGMVGGRK</sequence>
<evidence type="ECO:0000313" key="9">
    <source>
        <dbReference type="EMBL" id="RDX94824.1"/>
    </source>
</evidence>
<comment type="subcellular location">
    <subcellularLocation>
        <location evidence="1">Membrane</location>
        <topology evidence="1">Peripheral membrane protein</topology>
    </subcellularLocation>
</comment>
<feature type="compositionally biased region" description="Pro residues" evidence="6">
    <location>
        <begin position="550"/>
        <end position="564"/>
    </location>
</feature>
<feature type="region of interest" description="Disordered" evidence="6">
    <location>
        <begin position="622"/>
        <end position="657"/>
    </location>
</feature>
<dbReference type="FunFam" id="1.25.40.90:FF:000028">
    <property type="entry name" value="TOM1-like protein 2"/>
    <property type="match status" value="1"/>
</dbReference>
<evidence type="ECO:0000256" key="6">
    <source>
        <dbReference type="SAM" id="MobiDB-lite"/>
    </source>
</evidence>
<dbReference type="PROSITE" id="PS50909">
    <property type="entry name" value="GAT"/>
    <property type="match status" value="1"/>
</dbReference>
<feature type="region of interest" description="Disordered" evidence="6">
    <location>
        <begin position="416"/>
        <end position="602"/>
    </location>
</feature>
<name>A0A371GW98_MUCPR</name>
<dbReference type="SUPFAM" id="SSF48464">
    <property type="entry name" value="ENTH/VHS domain"/>
    <property type="match status" value="1"/>
</dbReference>
<feature type="region of interest" description="Disordered" evidence="6">
    <location>
        <begin position="681"/>
        <end position="705"/>
    </location>
</feature>
<keyword evidence="4" id="KW-0653">Protein transport</keyword>
<proteinExistence type="inferred from homology"/>
<evidence type="ECO:0000313" key="10">
    <source>
        <dbReference type="Proteomes" id="UP000257109"/>
    </source>
</evidence>
<dbReference type="GO" id="GO:0005737">
    <property type="term" value="C:cytoplasm"/>
    <property type="evidence" value="ECO:0007669"/>
    <property type="project" value="UniProtKB-ARBA"/>
</dbReference>
<feature type="compositionally biased region" description="Polar residues" evidence="6">
    <location>
        <begin position="375"/>
        <end position="385"/>
    </location>
</feature>
<feature type="compositionally biased region" description="Low complexity" evidence="6">
    <location>
        <begin position="565"/>
        <end position="579"/>
    </location>
</feature>
<dbReference type="STRING" id="157652.A0A371GW98"/>
<dbReference type="Pfam" id="PF03127">
    <property type="entry name" value="GAT"/>
    <property type="match status" value="1"/>
</dbReference>
<dbReference type="OrthoDB" id="2018246at2759"/>
<comment type="caution">
    <text evidence="9">The sequence shown here is derived from an EMBL/GenBank/DDBJ whole genome shotgun (WGS) entry which is preliminary data.</text>
</comment>
<evidence type="ECO:0000259" key="7">
    <source>
        <dbReference type="PROSITE" id="PS50179"/>
    </source>
</evidence>
<feature type="compositionally biased region" description="Low complexity" evidence="6">
    <location>
        <begin position="529"/>
        <end position="549"/>
    </location>
</feature>
<dbReference type="PANTHER" id="PTHR45898">
    <property type="entry name" value="TOM1-LIKE PROTEIN"/>
    <property type="match status" value="1"/>
</dbReference>
<feature type="compositionally biased region" description="Polar residues" evidence="6">
    <location>
        <begin position="299"/>
        <end position="317"/>
    </location>
</feature>
<evidence type="ECO:0000256" key="4">
    <source>
        <dbReference type="ARBA" id="ARBA00022927"/>
    </source>
</evidence>
<dbReference type="PANTHER" id="PTHR45898:SF2">
    <property type="entry name" value="TOM1-LIKE PROTEIN 6"/>
    <property type="match status" value="1"/>
</dbReference>
<dbReference type="SMART" id="SM00288">
    <property type="entry name" value="VHS"/>
    <property type="match status" value="1"/>
</dbReference>
<evidence type="ECO:0000259" key="8">
    <source>
        <dbReference type="PROSITE" id="PS50909"/>
    </source>
</evidence>
<dbReference type="Gene3D" id="1.25.40.90">
    <property type="match status" value="1"/>
</dbReference>
<feature type="compositionally biased region" description="Polar residues" evidence="6">
    <location>
        <begin position="440"/>
        <end position="465"/>
    </location>
</feature>
<evidence type="ECO:0000256" key="3">
    <source>
        <dbReference type="ARBA" id="ARBA00022448"/>
    </source>
</evidence>
<feature type="compositionally biased region" description="Low complexity" evidence="6">
    <location>
        <begin position="587"/>
        <end position="598"/>
    </location>
</feature>
<feature type="domain" description="GAT" evidence="8">
    <location>
        <begin position="188"/>
        <end position="276"/>
    </location>
</feature>
<evidence type="ECO:0000256" key="1">
    <source>
        <dbReference type="ARBA" id="ARBA00004170"/>
    </source>
</evidence>
<dbReference type="CDD" id="cd14231">
    <property type="entry name" value="GAT_GGA-like_plant"/>
    <property type="match status" value="1"/>
</dbReference>
<dbReference type="SUPFAM" id="SSF89009">
    <property type="entry name" value="GAT-like domain"/>
    <property type="match status" value="1"/>
</dbReference>
<feature type="compositionally biased region" description="Low complexity" evidence="6">
    <location>
        <begin position="286"/>
        <end position="298"/>
    </location>
</feature>
<dbReference type="InterPro" id="IPR038425">
    <property type="entry name" value="GAT_sf"/>
</dbReference>
<dbReference type="CDD" id="cd03561">
    <property type="entry name" value="VHS"/>
    <property type="match status" value="1"/>
</dbReference>
<keyword evidence="5" id="KW-0472">Membrane</keyword>
<comment type="similarity">
    <text evidence="2">Belongs to the TOM1 family.</text>
</comment>
<dbReference type="GO" id="GO:0035091">
    <property type="term" value="F:phosphatidylinositol binding"/>
    <property type="evidence" value="ECO:0007669"/>
    <property type="project" value="InterPro"/>
</dbReference>
<dbReference type="InterPro" id="IPR008942">
    <property type="entry name" value="ENTH_VHS"/>
</dbReference>
<dbReference type="Proteomes" id="UP000257109">
    <property type="component" value="Unassembled WGS sequence"/>
</dbReference>
<dbReference type="GO" id="GO:0016020">
    <property type="term" value="C:membrane"/>
    <property type="evidence" value="ECO:0007669"/>
    <property type="project" value="UniProtKB-SubCell"/>
</dbReference>
<protein>
    <submittedName>
        <fullName evidence="9">TOM1-like protein 6</fullName>
    </submittedName>
</protein>
<feature type="compositionally biased region" description="Low complexity" evidence="6">
    <location>
        <begin position="499"/>
        <end position="519"/>
    </location>
</feature>
<dbReference type="InterPro" id="IPR004152">
    <property type="entry name" value="GAT_dom"/>
</dbReference>
<dbReference type="AlphaFoldDB" id="A0A371GW98"/>
<feature type="compositionally biased region" description="Low complexity" evidence="6">
    <location>
        <begin position="684"/>
        <end position="694"/>
    </location>
</feature>
<keyword evidence="10" id="KW-1185">Reference proteome</keyword>
<evidence type="ECO:0000256" key="2">
    <source>
        <dbReference type="ARBA" id="ARBA00007708"/>
    </source>
</evidence>
<accession>A0A371GW98</accession>
<organism evidence="9 10">
    <name type="scientific">Mucuna pruriens</name>
    <name type="common">Velvet bean</name>
    <name type="synonym">Dolichos pruriens</name>
    <dbReference type="NCBI Taxonomy" id="157652"/>
    <lineage>
        <taxon>Eukaryota</taxon>
        <taxon>Viridiplantae</taxon>
        <taxon>Streptophyta</taxon>
        <taxon>Embryophyta</taxon>
        <taxon>Tracheophyta</taxon>
        <taxon>Spermatophyta</taxon>
        <taxon>Magnoliopsida</taxon>
        <taxon>eudicotyledons</taxon>
        <taxon>Gunneridae</taxon>
        <taxon>Pentapetalae</taxon>
        <taxon>rosids</taxon>
        <taxon>fabids</taxon>
        <taxon>Fabales</taxon>
        <taxon>Fabaceae</taxon>
        <taxon>Papilionoideae</taxon>
        <taxon>50 kb inversion clade</taxon>
        <taxon>NPAAA clade</taxon>
        <taxon>indigoferoid/millettioid clade</taxon>
        <taxon>Phaseoleae</taxon>
        <taxon>Mucuna</taxon>
    </lineage>
</organism>
<dbReference type="Pfam" id="PF00790">
    <property type="entry name" value="VHS"/>
    <property type="match status" value="1"/>
</dbReference>
<feature type="compositionally biased region" description="Polar residues" evidence="6">
    <location>
        <begin position="643"/>
        <end position="656"/>
    </location>
</feature>
<feature type="domain" description="VHS" evidence="7">
    <location>
        <begin position="16"/>
        <end position="145"/>
    </location>
</feature>